<name>A0ABP7C7M1_9ACTN</name>
<dbReference type="SUPFAM" id="SSF51735">
    <property type="entry name" value="NAD(P)-binding Rossmann-fold domains"/>
    <property type="match status" value="1"/>
</dbReference>
<dbReference type="Pfam" id="PF13460">
    <property type="entry name" value="NAD_binding_10"/>
    <property type="match status" value="1"/>
</dbReference>
<evidence type="ECO:0000313" key="3">
    <source>
        <dbReference type="EMBL" id="GAA3679952.1"/>
    </source>
</evidence>
<dbReference type="InterPro" id="IPR052718">
    <property type="entry name" value="NmrA-type_oxidoreductase"/>
</dbReference>
<dbReference type="PANTHER" id="PTHR47129">
    <property type="entry name" value="QUINONE OXIDOREDUCTASE 2"/>
    <property type="match status" value="1"/>
</dbReference>
<evidence type="ECO:0000259" key="2">
    <source>
        <dbReference type="Pfam" id="PF13460"/>
    </source>
</evidence>
<dbReference type="InterPro" id="IPR036291">
    <property type="entry name" value="NAD(P)-bd_dom_sf"/>
</dbReference>
<accession>A0ABP7C7M1</accession>
<gene>
    <name evidence="3" type="ORF">GCM10022224_050200</name>
</gene>
<feature type="region of interest" description="Disordered" evidence="1">
    <location>
        <begin position="293"/>
        <end position="315"/>
    </location>
</feature>
<dbReference type="PANTHER" id="PTHR47129:SF1">
    <property type="entry name" value="NMRA-LIKE DOMAIN-CONTAINING PROTEIN"/>
    <property type="match status" value="1"/>
</dbReference>
<reference evidence="4" key="1">
    <citation type="journal article" date="2019" name="Int. J. Syst. Evol. Microbiol.">
        <title>The Global Catalogue of Microorganisms (GCM) 10K type strain sequencing project: providing services to taxonomists for standard genome sequencing and annotation.</title>
        <authorList>
            <consortium name="The Broad Institute Genomics Platform"/>
            <consortium name="The Broad Institute Genome Sequencing Center for Infectious Disease"/>
            <person name="Wu L."/>
            <person name="Ma J."/>
        </authorList>
    </citation>
    <scope>NUCLEOTIDE SEQUENCE [LARGE SCALE GENOMIC DNA]</scope>
    <source>
        <strain evidence="4">JCM 16904</strain>
    </source>
</reference>
<dbReference type="EMBL" id="BAAAZP010000092">
    <property type="protein sequence ID" value="GAA3679952.1"/>
    <property type="molecule type" value="Genomic_DNA"/>
</dbReference>
<proteinExistence type="predicted"/>
<evidence type="ECO:0000256" key="1">
    <source>
        <dbReference type="SAM" id="MobiDB-lite"/>
    </source>
</evidence>
<organism evidence="3 4">
    <name type="scientific">Nonomuraea antimicrobica</name>
    <dbReference type="NCBI Taxonomy" id="561173"/>
    <lineage>
        <taxon>Bacteria</taxon>
        <taxon>Bacillati</taxon>
        <taxon>Actinomycetota</taxon>
        <taxon>Actinomycetes</taxon>
        <taxon>Streptosporangiales</taxon>
        <taxon>Streptosporangiaceae</taxon>
        <taxon>Nonomuraea</taxon>
    </lineage>
</organism>
<protein>
    <submittedName>
        <fullName evidence="3">SDR family oxidoreductase</fullName>
    </submittedName>
</protein>
<sequence length="315" mass="32384">MILVTGVSGGLGGLIFRGLSGEDGLDVVGGTRSGDGVSARRIDFDDPASLAAGFRGVDVLVFVSAGYAEDDVVLARHGAVVDAAEAAGVRHVVYTSLAGSGSLMTIALPHRWTEARLAEAAFEVTVLRNGLYAEVPLGLAAVAAASAAGTGVFAAAFGAGRVSVVAKEDLADVAVRVVAEIQNDLVAGRRNRHAGRTYELEGVEAFGGQDLAEVLGEALGRPVGYQPISLFSTRETLAGSGLEPYRITHTLSLFANLNAGYLHAPDTDLTALLPTGPRLVRDQIIQAVKAAHGGLMPGRPARDEPGSGRSAPVVR</sequence>
<keyword evidence="4" id="KW-1185">Reference proteome</keyword>
<dbReference type="Proteomes" id="UP001500902">
    <property type="component" value="Unassembled WGS sequence"/>
</dbReference>
<dbReference type="Gene3D" id="3.40.50.720">
    <property type="entry name" value="NAD(P)-binding Rossmann-like Domain"/>
    <property type="match status" value="1"/>
</dbReference>
<evidence type="ECO:0000313" key="4">
    <source>
        <dbReference type="Proteomes" id="UP001500902"/>
    </source>
</evidence>
<feature type="domain" description="NAD(P)-binding" evidence="2">
    <location>
        <begin position="9"/>
        <end position="130"/>
    </location>
</feature>
<dbReference type="InterPro" id="IPR016040">
    <property type="entry name" value="NAD(P)-bd_dom"/>
</dbReference>
<dbReference type="Gene3D" id="3.90.25.10">
    <property type="entry name" value="UDP-galactose 4-epimerase, domain 1"/>
    <property type="match status" value="1"/>
</dbReference>
<dbReference type="RefSeq" id="WP_344882736.1">
    <property type="nucleotide sequence ID" value="NZ_BAAAZP010000092.1"/>
</dbReference>
<comment type="caution">
    <text evidence="3">The sequence shown here is derived from an EMBL/GenBank/DDBJ whole genome shotgun (WGS) entry which is preliminary data.</text>
</comment>